<protein>
    <submittedName>
        <fullName evidence="2">Uncharacterized protein</fullName>
    </submittedName>
</protein>
<organism evidence="2 3">
    <name type="scientific">Anopheles maculatus</name>
    <dbReference type="NCBI Taxonomy" id="74869"/>
    <lineage>
        <taxon>Eukaryota</taxon>
        <taxon>Metazoa</taxon>
        <taxon>Ecdysozoa</taxon>
        <taxon>Arthropoda</taxon>
        <taxon>Hexapoda</taxon>
        <taxon>Insecta</taxon>
        <taxon>Pterygota</taxon>
        <taxon>Neoptera</taxon>
        <taxon>Endopterygota</taxon>
        <taxon>Diptera</taxon>
        <taxon>Nematocera</taxon>
        <taxon>Culicoidea</taxon>
        <taxon>Culicidae</taxon>
        <taxon>Anophelinae</taxon>
        <taxon>Anopheles</taxon>
        <taxon>Anopheles maculatus group</taxon>
    </lineage>
</organism>
<evidence type="ECO:0000256" key="1">
    <source>
        <dbReference type="SAM" id="MobiDB-lite"/>
    </source>
</evidence>
<proteinExistence type="predicted"/>
<reference evidence="3" key="1">
    <citation type="submission" date="2013-09" db="EMBL/GenBank/DDBJ databases">
        <title>The Genome Sequence of Anopheles maculatus species B.</title>
        <authorList>
            <consortium name="The Broad Institute Genomics Platform"/>
            <person name="Neafsey D.E."/>
            <person name="Besansky N."/>
            <person name="Howell P."/>
            <person name="Walton C."/>
            <person name="Young S.K."/>
            <person name="Zeng Q."/>
            <person name="Gargeya S."/>
            <person name="Fitzgerald M."/>
            <person name="Haas B."/>
            <person name="Abouelleil A."/>
            <person name="Allen A.W."/>
            <person name="Alvarado L."/>
            <person name="Arachchi H.M."/>
            <person name="Berlin A.M."/>
            <person name="Chapman S.B."/>
            <person name="Gainer-Dewar J."/>
            <person name="Goldberg J."/>
            <person name="Griggs A."/>
            <person name="Gujja S."/>
            <person name="Hansen M."/>
            <person name="Howarth C."/>
            <person name="Imamovic A."/>
            <person name="Ireland A."/>
            <person name="Larimer J."/>
            <person name="McCowan C."/>
            <person name="Murphy C."/>
            <person name="Pearson M."/>
            <person name="Poon T.W."/>
            <person name="Priest M."/>
            <person name="Roberts A."/>
            <person name="Saif S."/>
            <person name="Shea T."/>
            <person name="Sisk P."/>
            <person name="Sykes S."/>
            <person name="Wortman J."/>
            <person name="Nusbaum C."/>
            <person name="Birren B."/>
        </authorList>
    </citation>
    <scope>NUCLEOTIDE SEQUENCE [LARGE SCALE GENOMIC DNA]</scope>
    <source>
        <strain evidence="3">maculatus3</strain>
    </source>
</reference>
<reference evidence="2" key="2">
    <citation type="submission" date="2020-05" db="UniProtKB">
        <authorList>
            <consortium name="EnsemblMetazoa"/>
        </authorList>
    </citation>
    <scope>IDENTIFICATION</scope>
    <source>
        <strain evidence="2">maculatus3</strain>
    </source>
</reference>
<dbReference type="EnsemblMetazoa" id="AMAM009259-RA">
    <property type="protein sequence ID" value="AMAM009259-PA"/>
    <property type="gene ID" value="AMAM009259"/>
</dbReference>
<feature type="region of interest" description="Disordered" evidence="1">
    <location>
        <begin position="65"/>
        <end position="109"/>
    </location>
</feature>
<evidence type="ECO:0000313" key="2">
    <source>
        <dbReference type="EnsemblMetazoa" id="AMAM009259-PA"/>
    </source>
</evidence>
<evidence type="ECO:0000313" key="3">
    <source>
        <dbReference type="Proteomes" id="UP000075901"/>
    </source>
</evidence>
<name>A0A182SLQ1_9DIPT</name>
<dbReference type="AlphaFoldDB" id="A0A182SLQ1"/>
<accession>A0A182SLQ1</accession>
<dbReference type="VEuPathDB" id="VectorBase:AMAM009259"/>
<keyword evidence="3" id="KW-1185">Reference proteome</keyword>
<feature type="region of interest" description="Disordered" evidence="1">
    <location>
        <begin position="1"/>
        <end position="36"/>
    </location>
</feature>
<dbReference type="Proteomes" id="UP000075901">
    <property type="component" value="Unassembled WGS sequence"/>
</dbReference>
<sequence length="133" mass="14762">MQSTYNLTRLKSPSSYLGNLNNTRLPSSNTAPSTPSVCRDRAVISSALEQFDVDEFMQSLEDLHRRSPVSAKEYKHSLFSRTDSSRRTVSSYSDHSNGKRSNSLDSGGHRDAVVVNSIHHVHNNESSGVPRVD</sequence>